<comment type="caution">
    <text evidence="2">The sequence shown here is derived from an EMBL/GenBank/DDBJ whole genome shotgun (WGS) entry which is preliminary data.</text>
</comment>
<keyword evidence="1" id="KW-0472">Membrane</keyword>
<dbReference type="Proteomes" id="UP000263094">
    <property type="component" value="Unassembled WGS sequence"/>
</dbReference>
<name>A0A372M9C6_9ACTN</name>
<proteinExistence type="predicted"/>
<keyword evidence="3" id="KW-1185">Reference proteome</keyword>
<gene>
    <name evidence="2" type="ORF">DY218_06260</name>
</gene>
<dbReference type="AlphaFoldDB" id="A0A372M9C6"/>
<feature type="transmembrane region" description="Helical" evidence="1">
    <location>
        <begin position="63"/>
        <end position="83"/>
    </location>
</feature>
<dbReference type="EMBL" id="QUAK01000027">
    <property type="protein sequence ID" value="RFU87558.1"/>
    <property type="molecule type" value="Genomic_DNA"/>
</dbReference>
<evidence type="ECO:0000313" key="2">
    <source>
        <dbReference type="EMBL" id="RFU87558.1"/>
    </source>
</evidence>
<protein>
    <submittedName>
        <fullName evidence="2">Uncharacterized protein</fullName>
    </submittedName>
</protein>
<reference evidence="2 3" key="1">
    <citation type="submission" date="2018-08" db="EMBL/GenBank/DDBJ databases">
        <title>Isolation, diversity and antifungal activity of Actinobacteria from wheat.</title>
        <authorList>
            <person name="Han C."/>
        </authorList>
    </citation>
    <scope>NUCLEOTIDE SEQUENCE [LARGE SCALE GENOMIC DNA]</scope>
    <source>
        <strain evidence="2 3">NEAU-YY421</strain>
    </source>
</reference>
<sequence length="99" mass="10503">MKCAVGAALLTLVGVATTLLVLMFSTGTDEIVERKAFFGSLVFETVKKKDGAMGVTTGVENPVPIVVLFVVLTLVLLMISAIYQGLKQRRAELLSQSGS</sequence>
<keyword evidence="1" id="KW-0812">Transmembrane</keyword>
<accession>A0A372M9C6</accession>
<keyword evidence="1" id="KW-1133">Transmembrane helix</keyword>
<evidence type="ECO:0000256" key="1">
    <source>
        <dbReference type="SAM" id="Phobius"/>
    </source>
</evidence>
<evidence type="ECO:0000313" key="3">
    <source>
        <dbReference type="Proteomes" id="UP000263094"/>
    </source>
</evidence>
<organism evidence="2 3">
    <name type="scientific">Streptomyces triticagri</name>
    <dbReference type="NCBI Taxonomy" id="2293568"/>
    <lineage>
        <taxon>Bacteria</taxon>
        <taxon>Bacillati</taxon>
        <taxon>Actinomycetota</taxon>
        <taxon>Actinomycetes</taxon>
        <taxon>Kitasatosporales</taxon>
        <taxon>Streptomycetaceae</taxon>
        <taxon>Streptomyces</taxon>
    </lineage>
</organism>